<protein>
    <submittedName>
        <fullName evidence="1">Uncharacterized protein</fullName>
    </submittedName>
</protein>
<feature type="non-terminal residue" evidence="1">
    <location>
        <position position="1"/>
    </location>
</feature>
<organism evidence="1">
    <name type="scientific">gut metagenome</name>
    <dbReference type="NCBI Taxonomy" id="749906"/>
    <lineage>
        <taxon>unclassified sequences</taxon>
        <taxon>metagenomes</taxon>
        <taxon>organismal metagenomes</taxon>
    </lineage>
</organism>
<reference evidence="1" key="1">
    <citation type="journal article" date="2012" name="PLoS ONE">
        <title>Gene sets for utilization of primary and secondary nutrition supplies in the distal gut of endangered iberian lynx.</title>
        <authorList>
            <person name="Alcaide M."/>
            <person name="Messina E."/>
            <person name="Richter M."/>
            <person name="Bargiela R."/>
            <person name="Peplies J."/>
            <person name="Huws S.A."/>
            <person name="Newbold C.J."/>
            <person name="Golyshin P.N."/>
            <person name="Simon M.A."/>
            <person name="Lopez G."/>
            <person name="Yakimov M.M."/>
            <person name="Ferrer M."/>
        </authorList>
    </citation>
    <scope>NUCLEOTIDE SEQUENCE</scope>
</reference>
<dbReference type="AlphaFoldDB" id="J9GZ81"/>
<name>J9GZ81_9ZZZZ</name>
<sequence length="57" mass="6505">SICSTYKIKKNSPDFLIYIIDNQSIKPFLRLLLYASEWSLESPHKGLFMQGNIISAA</sequence>
<proteinExistence type="predicted"/>
<gene>
    <name evidence="1" type="ORF">EVA_03343</name>
</gene>
<accession>J9GZ81</accession>
<evidence type="ECO:0000313" key="1">
    <source>
        <dbReference type="EMBL" id="EJX08533.1"/>
    </source>
</evidence>
<dbReference type="EMBL" id="AMCI01000596">
    <property type="protein sequence ID" value="EJX08533.1"/>
    <property type="molecule type" value="Genomic_DNA"/>
</dbReference>
<comment type="caution">
    <text evidence="1">The sequence shown here is derived from an EMBL/GenBank/DDBJ whole genome shotgun (WGS) entry which is preliminary data.</text>
</comment>